<comment type="caution">
    <text evidence="2">The sequence shown here is derived from an EMBL/GenBank/DDBJ whole genome shotgun (WGS) entry which is preliminary data.</text>
</comment>
<proteinExistence type="predicted"/>
<feature type="compositionally biased region" description="Low complexity" evidence="1">
    <location>
        <begin position="31"/>
        <end position="42"/>
    </location>
</feature>
<feature type="region of interest" description="Disordered" evidence="1">
    <location>
        <begin position="1"/>
        <end position="82"/>
    </location>
</feature>
<feature type="compositionally biased region" description="Basic and acidic residues" evidence="1">
    <location>
        <begin position="20"/>
        <end position="30"/>
    </location>
</feature>
<gene>
    <name evidence="2" type="ORF">GCM10010326_22610</name>
</gene>
<protein>
    <submittedName>
        <fullName evidence="2">Uncharacterized protein</fullName>
    </submittedName>
</protein>
<organism evidence="2 3">
    <name type="scientific">Streptomyces xanthochromogenes</name>
    <dbReference type="NCBI Taxonomy" id="67384"/>
    <lineage>
        <taxon>Bacteria</taxon>
        <taxon>Bacillati</taxon>
        <taxon>Actinomycetota</taxon>
        <taxon>Actinomycetes</taxon>
        <taxon>Kitasatosporales</taxon>
        <taxon>Streptomycetaceae</taxon>
        <taxon>Streptomyces</taxon>
    </lineage>
</organism>
<accession>A0ABQ2ZXC9</accession>
<reference evidence="3" key="1">
    <citation type="journal article" date="2019" name="Int. J. Syst. Evol. Microbiol.">
        <title>The Global Catalogue of Microorganisms (GCM) 10K type strain sequencing project: providing services to taxonomists for standard genome sequencing and annotation.</title>
        <authorList>
            <consortium name="The Broad Institute Genomics Platform"/>
            <consortium name="The Broad Institute Genome Sequencing Center for Infectious Disease"/>
            <person name="Wu L."/>
            <person name="Ma J."/>
        </authorList>
    </citation>
    <scope>NUCLEOTIDE SEQUENCE [LARGE SCALE GENOMIC DNA]</scope>
    <source>
        <strain evidence="3">JCM 4594</strain>
    </source>
</reference>
<evidence type="ECO:0000313" key="2">
    <source>
        <dbReference type="EMBL" id="GGY28434.1"/>
    </source>
</evidence>
<dbReference type="Proteomes" id="UP000600946">
    <property type="component" value="Unassembled WGS sequence"/>
</dbReference>
<keyword evidence="3" id="KW-1185">Reference proteome</keyword>
<dbReference type="EMBL" id="BMUU01000003">
    <property type="protein sequence ID" value="GGY28434.1"/>
    <property type="molecule type" value="Genomic_DNA"/>
</dbReference>
<sequence length="82" mass="8096">MQGAEPPQGSGAQPHGSADATRRTGGREGKPPGSGAQPQGQPIKPAAREGKPLGEGRPCGGRLIGRTRGTGRAGTGYAPARG</sequence>
<name>A0ABQ2ZXC9_9ACTN</name>
<evidence type="ECO:0000256" key="1">
    <source>
        <dbReference type="SAM" id="MobiDB-lite"/>
    </source>
</evidence>
<evidence type="ECO:0000313" key="3">
    <source>
        <dbReference type="Proteomes" id="UP000600946"/>
    </source>
</evidence>